<evidence type="ECO:0000313" key="13">
    <source>
        <dbReference type="EMBL" id="CAG5091697.1"/>
    </source>
</evidence>
<gene>
    <name evidence="13" type="ORF">OKIOD_LOCUS4760</name>
</gene>
<evidence type="ECO:0000256" key="2">
    <source>
        <dbReference type="ARBA" id="ARBA00007508"/>
    </source>
</evidence>
<feature type="compositionally biased region" description="Basic residues" evidence="11">
    <location>
        <begin position="1"/>
        <end position="10"/>
    </location>
</feature>
<reference evidence="13 14" key="1">
    <citation type="submission" date="2021-04" db="EMBL/GenBank/DDBJ databases">
        <authorList>
            <person name="Bliznina A."/>
        </authorList>
    </citation>
    <scope>NUCLEOTIDE SEQUENCE [LARGE SCALE GENOMIC DNA]</scope>
</reference>
<protein>
    <recommendedName>
        <fullName evidence="3">Basal body-orientation factor 1</fullName>
    </recommendedName>
    <alternativeName>
        <fullName evidence="9">Coiled-coil domain-containing protein 176</fullName>
    </alternativeName>
</protein>
<feature type="coiled-coil region" evidence="10">
    <location>
        <begin position="52"/>
        <end position="214"/>
    </location>
</feature>
<dbReference type="EMBL" id="OU015568">
    <property type="protein sequence ID" value="CAG5091697.1"/>
    <property type="molecule type" value="Genomic_DNA"/>
</dbReference>
<organism evidence="13 14">
    <name type="scientific">Oikopleura dioica</name>
    <name type="common">Tunicate</name>
    <dbReference type="NCBI Taxonomy" id="34765"/>
    <lineage>
        <taxon>Eukaryota</taxon>
        <taxon>Metazoa</taxon>
        <taxon>Chordata</taxon>
        <taxon>Tunicata</taxon>
        <taxon>Appendicularia</taxon>
        <taxon>Copelata</taxon>
        <taxon>Oikopleuridae</taxon>
        <taxon>Oikopleura</taxon>
    </lineage>
</organism>
<evidence type="ECO:0000256" key="11">
    <source>
        <dbReference type="SAM" id="MobiDB-lite"/>
    </source>
</evidence>
<dbReference type="PANTHER" id="PTHR14845">
    <property type="entry name" value="COILED-COIL DOMAIN-CONTAINING 166"/>
    <property type="match status" value="1"/>
</dbReference>
<dbReference type="Pfam" id="PF14988">
    <property type="entry name" value="DUF4515"/>
    <property type="match status" value="1"/>
</dbReference>
<evidence type="ECO:0000256" key="1">
    <source>
        <dbReference type="ARBA" id="ARBA00004120"/>
    </source>
</evidence>
<evidence type="ECO:0000256" key="3">
    <source>
        <dbReference type="ARBA" id="ARBA00015392"/>
    </source>
</evidence>
<name>A0ABN7S5C8_OIKDI</name>
<keyword evidence="5 10" id="KW-0175">Coiled coil</keyword>
<keyword evidence="6" id="KW-0969">Cilium</keyword>
<feature type="region of interest" description="Disordered" evidence="11">
    <location>
        <begin position="1"/>
        <end position="25"/>
    </location>
</feature>
<feature type="domain" description="DUF4515" evidence="12">
    <location>
        <begin position="84"/>
        <end position="270"/>
    </location>
</feature>
<keyword evidence="14" id="KW-1185">Reference proteome</keyword>
<evidence type="ECO:0000256" key="10">
    <source>
        <dbReference type="SAM" id="Coils"/>
    </source>
</evidence>
<evidence type="ECO:0000256" key="9">
    <source>
        <dbReference type="ARBA" id="ARBA00031573"/>
    </source>
</evidence>
<evidence type="ECO:0000313" key="14">
    <source>
        <dbReference type="Proteomes" id="UP001158576"/>
    </source>
</evidence>
<evidence type="ECO:0000256" key="8">
    <source>
        <dbReference type="ARBA" id="ARBA00023273"/>
    </source>
</evidence>
<keyword evidence="8" id="KW-0966">Cell projection</keyword>
<dbReference type="SUPFAM" id="SSF48371">
    <property type="entry name" value="ARM repeat"/>
    <property type="match status" value="1"/>
</dbReference>
<dbReference type="Gene3D" id="1.25.10.10">
    <property type="entry name" value="Leucine-rich Repeat Variant"/>
    <property type="match status" value="1"/>
</dbReference>
<comment type="subcellular location">
    <subcellularLocation>
        <location evidence="1">Cytoplasm</location>
        <location evidence="1">Cytoskeleton</location>
        <location evidence="1">Cilium basal body</location>
    </subcellularLocation>
</comment>
<evidence type="ECO:0000256" key="7">
    <source>
        <dbReference type="ARBA" id="ARBA00023212"/>
    </source>
</evidence>
<dbReference type="Proteomes" id="UP001158576">
    <property type="component" value="Chromosome PAR"/>
</dbReference>
<evidence type="ECO:0000259" key="12">
    <source>
        <dbReference type="Pfam" id="PF14988"/>
    </source>
</evidence>
<dbReference type="InterPro" id="IPR016024">
    <property type="entry name" value="ARM-type_fold"/>
</dbReference>
<accession>A0ABN7S5C8</accession>
<keyword evidence="4" id="KW-0963">Cytoplasm</keyword>
<dbReference type="InterPro" id="IPR011989">
    <property type="entry name" value="ARM-like"/>
</dbReference>
<feature type="coiled-coil region" evidence="10">
    <location>
        <begin position="238"/>
        <end position="350"/>
    </location>
</feature>
<dbReference type="InterPro" id="IPR032777">
    <property type="entry name" value="DUF4515"/>
</dbReference>
<comment type="similarity">
    <text evidence="2">Belongs to the BBOF1 family.</text>
</comment>
<sequence>MAKRAKRRQKRWEGKERSQKREKVVNRDEELQNAITNALLCKQNLSLCTRQRDDYRETCQKLAAENEKISNSLYQAERDTIDIISLLKREDIAKFKNIRELNKRISELEQITEKEREKIESTYNAKTKTWEDQLAEKEKQVELLQRELHAVKEFRKQKAQLMEEIKDMRNELEEQRTLNTKNKQKMEHKFFVEKMKMENEASQKIAQYAELAQKEAIAGLDETTRKVFRDNVSMSEVMNYHIDENKALRERNKKLERKIKTINQELEISDLTAREKVAEYQKAKDHIRNLMHEIKTLNNQLKEQQRENKNERALVLHKSVQQSASDQADIARLSLQLQRKELEYRRVKTLAKKVVDERAEMERFFIEALDEVAERIKDSRQNYVKSTKTQYHAQMAAAATGRGAAPPVKTFSKGGYNSTNTVQKDIAYASDWNNVPPNTDISDLTWEQKERVIRLLFAKMNGVDNEQIKLSKPPLPPLHSHRKLKNAFITMKGETSQVELNSNSFDKNAPSSLCKAVLEGNEVAAKSILQNSVAAVLSVAATGDATDDAIEVFDVFQAALDCPANLLDADIIECLSAKVFGRTETDVTLRCCAGNFLIQAVFNKSDVIEELNITKDLMHICFSILTEADETDEEEEESPRSLSLRLLDTISNKLPDTEVSSVVMDFATSASEGEASQKLAALSALAHVCEGCAGALGDHTEFISKFACDALRTDSPTLQKAAFYALGQFAEQMHEQMADFAPGVLELAIGMMEKSPEDLVKHNQLEKAFYCIGFLSTVEDERVEDEIEKLLPSLMSSLKRFIQMGNSQECQAATHAVMCLATFIAEMPDDVIAPHLEDSVQMLELLLPETAAGVSKDADENALQASALDTMATVATAAQEAFVPFAAKSLSLTRELVFHENESEMRRAALKLACATVCLKNSPRDLLDAVPRILECLATTLTSTSLYFKGRHVDMAGVDEDNEDTCAHADEEIAAFIMENDLNFFFLEEKLFVIHALTLMAKKIADHLAAASTDLFEKCKNVTASYTGDISKFACAAMIHMGHVIQKTSGNETPLFDAVSIGIKKIGTDAKHDCALQILNEIHEVLDAFKKPIHTKGILETVRMALKGELACMIEEEKNEDEEDDNDAKLDGQFFDGKFFNAEEIEQDILDGSGVLLLAAAGVDPQVMIDNGLADILPAAIEYLQKPDACSKASVIRIIGDLFQKLGAKSAEGFVKELLPIFMGFVKSEDENIQSSIFTAIGRLLASSGETGVSLTPDFKKSLSEEEWNKIENATS</sequence>
<keyword evidence="7" id="KW-0206">Cytoskeleton</keyword>
<evidence type="ECO:0000256" key="6">
    <source>
        <dbReference type="ARBA" id="ARBA00023069"/>
    </source>
</evidence>
<feature type="compositionally biased region" description="Basic and acidic residues" evidence="11">
    <location>
        <begin position="11"/>
        <end position="25"/>
    </location>
</feature>
<dbReference type="PANTHER" id="PTHR14845:SF5">
    <property type="entry name" value="BASAL BODY-ORIENTATION FACTOR 1"/>
    <property type="match status" value="1"/>
</dbReference>
<evidence type="ECO:0000256" key="4">
    <source>
        <dbReference type="ARBA" id="ARBA00022490"/>
    </source>
</evidence>
<proteinExistence type="inferred from homology"/>
<evidence type="ECO:0000256" key="5">
    <source>
        <dbReference type="ARBA" id="ARBA00023054"/>
    </source>
</evidence>